<dbReference type="InterPro" id="IPR023214">
    <property type="entry name" value="HAD_sf"/>
</dbReference>
<keyword evidence="8 10" id="KW-1133">Transmembrane helix</keyword>
<accession>A0A1F7U3E1</accession>
<evidence type="ECO:0000256" key="8">
    <source>
        <dbReference type="ARBA" id="ARBA00022989"/>
    </source>
</evidence>
<dbReference type="InterPro" id="IPR036412">
    <property type="entry name" value="HAD-like_sf"/>
</dbReference>
<dbReference type="InterPro" id="IPR006068">
    <property type="entry name" value="ATPase_P-typ_cation-transptr_C"/>
</dbReference>
<comment type="caution">
    <text evidence="12">The sequence shown here is derived from an EMBL/GenBank/DDBJ whole genome shotgun (WGS) entry which is preliminary data.</text>
</comment>
<dbReference type="SFLD" id="SFLDG00002">
    <property type="entry name" value="C1.7:_P-type_atpase_like"/>
    <property type="match status" value="1"/>
</dbReference>
<comment type="similarity">
    <text evidence="2">Belongs to the cation transport ATPase (P-type) (TC 3.A.3) family. Type IIA subfamily.</text>
</comment>
<dbReference type="SUPFAM" id="SSF56784">
    <property type="entry name" value="HAD-like"/>
    <property type="match status" value="1"/>
</dbReference>
<feature type="transmembrane region" description="Helical" evidence="10">
    <location>
        <begin position="699"/>
        <end position="719"/>
    </location>
</feature>
<feature type="domain" description="Cation-transporting P-type ATPase N-terminal" evidence="11">
    <location>
        <begin position="2"/>
        <end position="76"/>
    </location>
</feature>
<dbReference type="Pfam" id="PF00690">
    <property type="entry name" value="Cation_ATPase_N"/>
    <property type="match status" value="1"/>
</dbReference>
<dbReference type="Gene3D" id="3.40.1110.10">
    <property type="entry name" value="Calcium-transporting ATPase, cytoplasmic domain N"/>
    <property type="match status" value="1"/>
</dbReference>
<feature type="transmembrane region" description="Helical" evidence="10">
    <location>
        <begin position="80"/>
        <end position="97"/>
    </location>
</feature>
<dbReference type="PANTHER" id="PTHR43294">
    <property type="entry name" value="SODIUM/POTASSIUM-TRANSPORTING ATPASE SUBUNIT ALPHA"/>
    <property type="match status" value="1"/>
</dbReference>
<dbReference type="PRINTS" id="PR00119">
    <property type="entry name" value="CATATPASE"/>
</dbReference>
<dbReference type="FunFam" id="3.40.50.1000:FF:000083">
    <property type="entry name" value="Sodium/potassium-transporting ATPase subunit alpha"/>
    <property type="match status" value="1"/>
</dbReference>
<proteinExistence type="inferred from homology"/>
<feature type="transmembrane region" description="Helical" evidence="10">
    <location>
        <begin position="873"/>
        <end position="894"/>
    </location>
</feature>
<dbReference type="PROSITE" id="PS00154">
    <property type="entry name" value="ATPASE_E1_E2"/>
    <property type="match status" value="1"/>
</dbReference>
<dbReference type="SUPFAM" id="SSF81660">
    <property type="entry name" value="Metal cation-transporting ATPase, ATP-binding domain N"/>
    <property type="match status" value="1"/>
</dbReference>
<dbReference type="NCBIfam" id="TIGR01494">
    <property type="entry name" value="ATPase_P-type"/>
    <property type="match status" value="3"/>
</dbReference>
<dbReference type="Gene3D" id="1.20.1110.10">
    <property type="entry name" value="Calcium-transporting ATPase, transmembrane domain"/>
    <property type="match status" value="1"/>
</dbReference>
<dbReference type="Gene3D" id="2.70.150.10">
    <property type="entry name" value="Calcium-transporting ATPase, cytoplasmic transduction domain A"/>
    <property type="match status" value="1"/>
</dbReference>
<dbReference type="PANTHER" id="PTHR43294:SF21">
    <property type="entry name" value="CATION TRANSPORTING ATPASE"/>
    <property type="match status" value="1"/>
</dbReference>
<evidence type="ECO:0000256" key="9">
    <source>
        <dbReference type="ARBA" id="ARBA00023136"/>
    </source>
</evidence>
<dbReference type="SUPFAM" id="SSF81653">
    <property type="entry name" value="Calcium ATPase, transduction domain A"/>
    <property type="match status" value="1"/>
</dbReference>
<gene>
    <name evidence="12" type="ORF">A3C96_03375</name>
</gene>
<dbReference type="Pfam" id="PF13246">
    <property type="entry name" value="Cation_ATPase"/>
    <property type="match status" value="1"/>
</dbReference>
<feature type="transmembrane region" description="Helical" evidence="10">
    <location>
        <begin position="766"/>
        <end position="789"/>
    </location>
</feature>
<keyword evidence="6" id="KW-0067">ATP-binding</keyword>
<keyword evidence="4 10" id="KW-0812">Transmembrane</keyword>
<feature type="transmembrane region" description="Helical" evidence="10">
    <location>
        <begin position="243"/>
        <end position="262"/>
    </location>
</feature>
<name>A0A1F7U3E1_9BACT</name>
<comment type="subcellular location">
    <subcellularLocation>
        <location evidence="1">Cell membrane</location>
        <topology evidence="1">Multi-pass membrane protein</topology>
    </subcellularLocation>
</comment>
<dbReference type="Proteomes" id="UP000177088">
    <property type="component" value="Unassembled WGS sequence"/>
</dbReference>
<evidence type="ECO:0000259" key="11">
    <source>
        <dbReference type="SMART" id="SM00831"/>
    </source>
</evidence>
<dbReference type="InterPro" id="IPR044492">
    <property type="entry name" value="P_typ_ATPase_HD_dom"/>
</dbReference>
<keyword evidence="9 10" id="KW-0472">Membrane</keyword>
<keyword evidence="3" id="KW-1003">Cell membrane</keyword>
<dbReference type="GO" id="GO:0005886">
    <property type="term" value="C:plasma membrane"/>
    <property type="evidence" value="ECO:0007669"/>
    <property type="project" value="UniProtKB-SubCell"/>
</dbReference>
<evidence type="ECO:0000256" key="4">
    <source>
        <dbReference type="ARBA" id="ARBA00022692"/>
    </source>
</evidence>
<dbReference type="SFLD" id="SFLDS00003">
    <property type="entry name" value="Haloacid_Dehalogenase"/>
    <property type="match status" value="1"/>
</dbReference>
<dbReference type="Pfam" id="PF00689">
    <property type="entry name" value="Cation_ATPase_C"/>
    <property type="match status" value="1"/>
</dbReference>
<keyword evidence="5" id="KW-0547">Nucleotide-binding</keyword>
<evidence type="ECO:0000313" key="12">
    <source>
        <dbReference type="EMBL" id="OGL72783.1"/>
    </source>
</evidence>
<feature type="transmembrane region" description="Helical" evidence="10">
    <location>
        <begin position="839"/>
        <end position="858"/>
    </location>
</feature>
<organism evidence="12 13">
    <name type="scientific">Candidatus Uhrbacteria bacterium RIFCSPHIGHO2_02_FULL_60_10</name>
    <dbReference type="NCBI Taxonomy" id="1802392"/>
    <lineage>
        <taxon>Bacteria</taxon>
        <taxon>Candidatus Uhriibacteriota</taxon>
    </lineage>
</organism>
<feature type="transmembrane region" description="Helical" evidence="10">
    <location>
        <begin position="48"/>
        <end position="74"/>
    </location>
</feature>
<evidence type="ECO:0000256" key="10">
    <source>
        <dbReference type="SAM" id="Phobius"/>
    </source>
</evidence>
<dbReference type="Gene3D" id="3.40.50.1000">
    <property type="entry name" value="HAD superfamily/HAD-like"/>
    <property type="match status" value="1"/>
</dbReference>
<dbReference type="SFLD" id="SFLDF00027">
    <property type="entry name" value="p-type_atpase"/>
    <property type="match status" value="1"/>
</dbReference>
<reference evidence="12 13" key="1">
    <citation type="journal article" date="2016" name="Nat. Commun.">
        <title>Thousands of microbial genomes shed light on interconnected biogeochemical processes in an aquifer system.</title>
        <authorList>
            <person name="Anantharaman K."/>
            <person name="Brown C.T."/>
            <person name="Hug L.A."/>
            <person name="Sharon I."/>
            <person name="Castelle C.J."/>
            <person name="Probst A.J."/>
            <person name="Thomas B.C."/>
            <person name="Singh A."/>
            <person name="Wilkins M.J."/>
            <person name="Karaoz U."/>
            <person name="Brodie E.L."/>
            <person name="Williams K.H."/>
            <person name="Hubbard S.S."/>
            <person name="Banfield J.F."/>
        </authorList>
    </citation>
    <scope>NUCLEOTIDE SEQUENCE [LARGE SCALE GENOMIC DNA]</scope>
</reference>
<dbReference type="InterPro" id="IPR059000">
    <property type="entry name" value="ATPase_P-type_domA"/>
</dbReference>
<dbReference type="GO" id="GO:0016887">
    <property type="term" value="F:ATP hydrolysis activity"/>
    <property type="evidence" value="ECO:0007669"/>
    <property type="project" value="InterPro"/>
</dbReference>
<dbReference type="SMART" id="SM00831">
    <property type="entry name" value="Cation_ATPase_N"/>
    <property type="match status" value="1"/>
</dbReference>
<protein>
    <recommendedName>
        <fullName evidence="11">Cation-transporting P-type ATPase N-terminal domain-containing protein</fullName>
    </recommendedName>
</protein>
<dbReference type="InterPro" id="IPR050510">
    <property type="entry name" value="Cation_transp_ATPase_P-type"/>
</dbReference>
<evidence type="ECO:0000256" key="7">
    <source>
        <dbReference type="ARBA" id="ARBA00022967"/>
    </source>
</evidence>
<evidence type="ECO:0000256" key="6">
    <source>
        <dbReference type="ARBA" id="ARBA00022840"/>
    </source>
</evidence>
<dbReference type="InterPro" id="IPR001757">
    <property type="entry name" value="P_typ_ATPase"/>
</dbReference>
<dbReference type="PRINTS" id="PR00120">
    <property type="entry name" value="HATPASE"/>
</dbReference>
<dbReference type="InterPro" id="IPR023299">
    <property type="entry name" value="ATPase_P-typ_cyto_dom_N"/>
</dbReference>
<dbReference type="InterPro" id="IPR008250">
    <property type="entry name" value="ATPase_P-typ_transduc_dom_A_sf"/>
</dbReference>
<feature type="transmembrane region" description="Helical" evidence="10">
    <location>
        <begin position="268"/>
        <end position="296"/>
    </location>
</feature>
<dbReference type="GO" id="GO:0005524">
    <property type="term" value="F:ATP binding"/>
    <property type="evidence" value="ECO:0007669"/>
    <property type="project" value="UniProtKB-KW"/>
</dbReference>
<dbReference type="AlphaFoldDB" id="A0A1F7U3E1"/>
<dbReference type="InterPro" id="IPR023298">
    <property type="entry name" value="ATPase_P-typ_TM_dom_sf"/>
</dbReference>
<evidence type="ECO:0000256" key="5">
    <source>
        <dbReference type="ARBA" id="ARBA00022741"/>
    </source>
</evidence>
<dbReference type="Pfam" id="PF00122">
    <property type="entry name" value="E1-E2_ATPase"/>
    <property type="match status" value="1"/>
</dbReference>
<dbReference type="SUPFAM" id="SSF81665">
    <property type="entry name" value="Calcium ATPase, transmembrane domain M"/>
    <property type="match status" value="1"/>
</dbReference>
<dbReference type="EMBL" id="MGEA01000084">
    <property type="protein sequence ID" value="OGL72783.1"/>
    <property type="molecule type" value="Genomic_DNA"/>
</dbReference>
<sequence length="904" mass="97677">MIPHAAEIKDLAAHLGVDVERGLTSAEAAARLQTYGYNELPPERQRSLWLLFLKQFGGSLDLILLFAAVVSLLLDHAGDAVGILLAVLIRGVVGFVQERKAEGAIARLQDLIKPETVVVRDSQPHRLLARELVPGDILLISEGDRLPADARLIESQALQTDEASLTGESLPVEKKVGVLADVPVSERSNMVWSGTVAAAGQGRALVVATGLGTELGRIAATLADIRRPRTPFENRLDSFARSFGLVTVIIGGAVMALGLWSGRPLLEMFLFSVAMVVSIIPEGLPTVLAIVLAIAVRRMAKRQAIIRHLPSVETLGATEVICTDKTGTLTANQMTVRRLVTAEGEIEVTGEGWRTEGEFRLGNRALLPDERRRFDLLAEACVICNRASLEWRADGQATVIGEPTEAALLVLAAKAGFDRRRLEQVTTVVSEMPFSNTRRYRATLSERRDDGSLSRTVFVVGAYDAVVPRCEQVLTAEGANVMDDERRNHFRQANAALAGQAMRILAVASKPAMLTQDALGEADINGLILLGLVGMIDPPRAGVAQAIAKCREAGIRVIMVTGDQRRTAAAVAKEIGLLPADTSPDDERLMTETDVVGLDETSFRARLRKAIIFARVTPATKLRIVNALEDQGQTVAMTGDGVNDAPALKRASIGIAMGVVGTDVAKASAGMILADDDFVTIVNAVEEGRSVFRTIKQNIAYLLMTNIGEAVTLLAAIVLGLPLPLLPAQILWMNLVTDTLPDVSLATERSHGTLLGEPPRRRDAPLVSLNTILLTGLAALLMSSGTLFFFLRTYGVHDLDYARTMAFTALSAFQLWNVFNMRSVRSSIFVTGFTSNRYVLGAVGASLLLQLAVIYMPFMQPLFRTVPLAGFDLVMIFGATFAIIPLVEIYKVFLRRGAIPRSWL</sequence>
<evidence type="ECO:0000313" key="13">
    <source>
        <dbReference type="Proteomes" id="UP000177088"/>
    </source>
</evidence>
<keyword evidence="7" id="KW-1278">Translocase</keyword>
<evidence type="ECO:0000256" key="2">
    <source>
        <dbReference type="ARBA" id="ARBA00005675"/>
    </source>
</evidence>
<dbReference type="InterPro" id="IPR018303">
    <property type="entry name" value="ATPase_P-typ_P_site"/>
</dbReference>
<evidence type="ECO:0000256" key="3">
    <source>
        <dbReference type="ARBA" id="ARBA00022475"/>
    </source>
</evidence>
<evidence type="ECO:0000256" key="1">
    <source>
        <dbReference type="ARBA" id="ARBA00004651"/>
    </source>
</evidence>
<dbReference type="InterPro" id="IPR004014">
    <property type="entry name" value="ATPase_P-typ_cation-transptr_N"/>
</dbReference>